<dbReference type="InterPro" id="IPR014710">
    <property type="entry name" value="RmlC-like_jellyroll"/>
</dbReference>
<dbReference type="OrthoDB" id="9797047at2"/>
<dbReference type="RefSeq" id="WP_147205085.1">
    <property type="nucleotide sequence ID" value="NZ_BJYT01000014.1"/>
</dbReference>
<dbReference type="Gene3D" id="2.60.120.10">
    <property type="entry name" value="Jelly Rolls"/>
    <property type="match status" value="1"/>
</dbReference>
<dbReference type="InterPro" id="IPR011051">
    <property type="entry name" value="RmlC_Cupin_sf"/>
</dbReference>
<keyword evidence="4" id="KW-1185">Reference proteome</keyword>
<dbReference type="SUPFAM" id="SSF51182">
    <property type="entry name" value="RmlC-like cupins"/>
    <property type="match status" value="1"/>
</dbReference>
<dbReference type="InterPro" id="IPR051610">
    <property type="entry name" value="GPI/OXD"/>
</dbReference>
<dbReference type="GO" id="GO:0046872">
    <property type="term" value="F:metal ion binding"/>
    <property type="evidence" value="ECO:0007669"/>
    <property type="project" value="UniProtKB-KW"/>
</dbReference>
<dbReference type="Pfam" id="PF07883">
    <property type="entry name" value="Cupin_2"/>
    <property type="match status" value="1"/>
</dbReference>
<dbReference type="AlphaFoldDB" id="A0A512BG86"/>
<comment type="caution">
    <text evidence="3">The sequence shown here is derived from an EMBL/GenBank/DDBJ whole genome shotgun (WGS) entry which is preliminary data.</text>
</comment>
<reference evidence="3 4" key="1">
    <citation type="submission" date="2019-07" db="EMBL/GenBank/DDBJ databases">
        <title>Whole genome shotgun sequence of Segetibacter aerophilus NBRC 106135.</title>
        <authorList>
            <person name="Hosoyama A."/>
            <person name="Uohara A."/>
            <person name="Ohji S."/>
            <person name="Ichikawa N."/>
        </authorList>
    </citation>
    <scope>NUCLEOTIDE SEQUENCE [LARGE SCALE GENOMIC DNA]</scope>
    <source>
        <strain evidence="3 4">NBRC 106135</strain>
    </source>
</reference>
<dbReference type="EMBL" id="BJYT01000014">
    <property type="protein sequence ID" value="GEO10976.1"/>
    <property type="molecule type" value="Genomic_DNA"/>
</dbReference>
<dbReference type="Proteomes" id="UP000321513">
    <property type="component" value="Unassembled WGS sequence"/>
</dbReference>
<evidence type="ECO:0000256" key="1">
    <source>
        <dbReference type="ARBA" id="ARBA00022723"/>
    </source>
</evidence>
<dbReference type="InterPro" id="IPR013096">
    <property type="entry name" value="Cupin_2"/>
</dbReference>
<accession>A0A512BG86</accession>
<protein>
    <recommendedName>
        <fullName evidence="2">Cupin type-2 domain-containing protein</fullName>
    </recommendedName>
</protein>
<proteinExistence type="predicted"/>
<evidence type="ECO:0000313" key="4">
    <source>
        <dbReference type="Proteomes" id="UP000321513"/>
    </source>
</evidence>
<feature type="domain" description="Cupin type-2" evidence="2">
    <location>
        <begin position="73"/>
        <end position="136"/>
    </location>
</feature>
<evidence type="ECO:0000259" key="2">
    <source>
        <dbReference type="Pfam" id="PF07883"/>
    </source>
</evidence>
<name>A0A512BG86_9BACT</name>
<dbReference type="PANTHER" id="PTHR35848:SF6">
    <property type="entry name" value="CUPIN TYPE-2 DOMAIN-CONTAINING PROTEIN"/>
    <property type="match status" value="1"/>
</dbReference>
<gene>
    <name evidence="3" type="ORF">SAE01_34720</name>
</gene>
<sequence length="142" mass="15728">MKKRFVAVALVTVISISVISFVFGRKYQQGYILEHAKDLAKDQPPPHDGVGMSTAYSYFASAPGLKLTFRRRVLKKGAAIGFHLQKEDEIYYIESGTGVMRMNNDSFAVKAGDGILTRPGNSHDIRQTGSDELVVIINYMAK</sequence>
<keyword evidence="1" id="KW-0479">Metal-binding</keyword>
<evidence type="ECO:0000313" key="3">
    <source>
        <dbReference type="EMBL" id="GEO10976.1"/>
    </source>
</evidence>
<dbReference type="PANTHER" id="PTHR35848">
    <property type="entry name" value="OXALATE-BINDING PROTEIN"/>
    <property type="match status" value="1"/>
</dbReference>
<organism evidence="3 4">
    <name type="scientific">Segetibacter aerophilus</name>
    <dbReference type="NCBI Taxonomy" id="670293"/>
    <lineage>
        <taxon>Bacteria</taxon>
        <taxon>Pseudomonadati</taxon>
        <taxon>Bacteroidota</taxon>
        <taxon>Chitinophagia</taxon>
        <taxon>Chitinophagales</taxon>
        <taxon>Chitinophagaceae</taxon>
        <taxon>Segetibacter</taxon>
    </lineage>
</organism>